<gene>
    <name evidence="1" type="ORF">DARMORV10_C04P43650.1</name>
</gene>
<dbReference type="Proteomes" id="UP001295469">
    <property type="component" value="Chromosome C04"/>
</dbReference>
<accession>A0A816JE40</accession>
<sequence length="69" mass="7774">MVCYRTKKMGIEVCVKAASGAPDVLGDCPFSQRVLLTLEEKTLTRLISSTLHSYPTGSWLLVPRESFRW</sequence>
<name>A0A816JE40_BRANA</name>
<protein>
    <submittedName>
        <fullName evidence="1">(rape) hypothetical protein</fullName>
    </submittedName>
</protein>
<dbReference type="EMBL" id="HG994368">
    <property type="protein sequence ID" value="CAF1857688.1"/>
    <property type="molecule type" value="Genomic_DNA"/>
</dbReference>
<reference evidence="1" key="1">
    <citation type="submission" date="2021-01" db="EMBL/GenBank/DDBJ databases">
        <authorList>
            <consortium name="Genoscope - CEA"/>
            <person name="William W."/>
        </authorList>
    </citation>
    <scope>NUCLEOTIDE SEQUENCE</scope>
</reference>
<dbReference type="AlphaFoldDB" id="A0A816JE40"/>
<proteinExistence type="predicted"/>
<dbReference type="Gene3D" id="3.40.30.10">
    <property type="entry name" value="Glutaredoxin"/>
    <property type="match status" value="1"/>
</dbReference>
<evidence type="ECO:0000313" key="1">
    <source>
        <dbReference type="EMBL" id="CAF1857688.1"/>
    </source>
</evidence>
<organism evidence="1">
    <name type="scientific">Brassica napus</name>
    <name type="common">Rape</name>
    <dbReference type="NCBI Taxonomy" id="3708"/>
    <lineage>
        <taxon>Eukaryota</taxon>
        <taxon>Viridiplantae</taxon>
        <taxon>Streptophyta</taxon>
        <taxon>Embryophyta</taxon>
        <taxon>Tracheophyta</taxon>
        <taxon>Spermatophyta</taxon>
        <taxon>Magnoliopsida</taxon>
        <taxon>eudicotyledons</taxon>
        <taxon>Gunneridae</taxon>
        <taxon>Pentapetalae</taxon>
        <taxon>rosids</taxon>
        <taxon>malvids</taxon>
        <taxon>Brassicales</taxon>
        <taxon>Brassicaceae</taxon>
        <taxon>Brassiceae</taxon>
        <taxon>Brassica</taxon>
    </lineage>
</organism>